<organism evidence="8 9">
    <name type="scientific">Alkalicoccobacillus porphyridii</name>
    <dbReference type="NCBI Taxonomy" id="2597270"/>
    <lineage>
        <taxon>Bacteria</taxon>
        <taxon>Bacillati</taxon>
        <taxon>Bacillota</taxon>
        <taxon>Bacilli</taxon>
        <taxon>Bacillales</taxon>
        <taxon>Bacillaceae</taxon>
        <taxon>Alkalicoccobacillus</taxon>
    </lineage>
</organism>
<dbReference type="GO" id="GO:0000166">
    <property type="term" value="F:nucleotide binding"/>
    <property type="evidence" value="ECO:0007669"/>
    <property type="project" value="UniProtKB-KW"/>
</dbReference>
<dbReference type="SMART" id="SM00471">
    <property type="entry name" value="HDc"/>
    <property type="match status" value="1"/>
</dbReference>
<accession>A0A553ZZC4</accession>
<evidence type="ECO:0000313" key="9">
    <source>
        <dbReference type="Proteomes" id="UP000318521"/>
    </source>
</evidence>
<name>A0A553ZZC4_9BACI</name>
<evidence type="ECO:0000313" key="8">
    <source>
        <dbReference type="EMBL" id="TSB46791.1"/>
    </source>
</evidence>
<evidence type="ECO:0000256" key="6">
    <source>
        <dbReference type="ARBA" id="ARBA00049417"/>
    </source>
</evidence>
<dbReference type="EC" id="3.6.1.41" evidence="1"/>
<dbReference type="InterPro" id="IPR006675">
    <property type="entry name" value="HDIG_dom"/>
</dbReference>
<dbReference type="InterPro" id="IPR003607">
    <property type="entry name" value="HD/PDEase_dom"/>
</dbReference>
<dbReference type="PANTHER" id="PTHR35795">
    <property type="entry name" value="SLR1885 PROTEIN"/>
    <property type="match status" value="1"/>
</dbReference>
<dbReference type="NCBIfam" id="TIGR00488">
    <property type="entry name" value="bis(5'-nucleosyl)-tetraphosphatase (symmetrical) YqeK"/>
    <property type="match status" value="1"/>
</dbReference>
<dbReference type="RefSeq" id="WP_143848684.1">
    <property type="nucleotide sequence ID" value="NZ_VLXZ01000005.1"/>
</dbReference>
<dbReference type="Gene3D" id="1.10.3210.10">
    <property type="entry name" value="Hypothetical protein af1432"/>
    <property type="match status" value="1"/>
</dbReference>
<dbReference type="GO" id="GO:0046872">
    <property type="term" value="F:metal ion binding"/>
    <property type="evidence" value="ECO:0007669"/>
    <property type="project" value="UniProtKB-KW"/>
</dbReference>
<dbReference type="GO" id="GO:0008803">
    <property type="term" value="F:bis(5'-nucleosyl)-tetraphosphatase (symmetrical) activity"/>
    <property type="evidence" value="ECO:0007669"/>
    <property type="project" value="UniProtKB-EC"/>
</dbReference>
<dbReference type="PROSITE" id="PS51831">
    <property type="entry name" value="HD"/>
    <property type="match status" value="1"/>
</dbReference>
<evidence type="ECO:0000256" key="1">
    <source>
        <dbReference type="ARBA" id="ARBA00012506"/>
    </source>
</evidence>
<dbReference type="InterPro" id="IPR005249">
    <property type="entry name" value="YqeK"/>
</dbReference>
<gene>
    <name evidence="8" type="ORF">FN960_10635</name>
</gene>
<protein>
    <recommendedName>
        <fullName evidence="1">bis(5'-nucleosyl)-tetraphosphatase (symmetrical)</fullName>
        <ecNumber evidence="1">3.6.1.41</ecNumber>
    </recommendedName>
</protein>
<dbReference type="SUPFAM" id="SSF109604">
    <property type="entry name" value="HD-domain/PDEase-like"/>
    <property type="match status" value="1"/>
</dbReference>
<keyword evidence="4" id="KW-0378">Hydrolase</keyword>
<reference evidence="8 9" key="1">
    <citation type="submission" date="2019-07" db="EMBL/GenBank/DDBJ databases">
        <authorList>
            <person name="Park Y.J."/>
            <person name="Jeong S.E."/>
            <person name="Jung H.S."/>
        </authorList>
    </citation>
    <scope>NUCLEOTIDE SEQUENCE [LARGE SCALE GENOMIC DNA]</scope>
    <source>
        <strain evidence="9">P16(2019)</strain>
    </source>
</reference>
<dbReference type="NCBIfam" id="TIGR00277">
    <property type="entry name" value="HDIG"/>
    <property type="match status" value="1"/>
</dbReference>
<dbReference type="PANTHER" id="PTHR35795:SF1">
    <property type="entry name" value="BIS(5'-NUCLEOSYL)-TETRAPHOSPHATASE, SYMMETRICAL"/>
    <property type="match status" value="1"/>
</dbReference>
<dbReference type="InterPro" id="IPR051094">
    <property type="entry name" value="Diverse_Catalytic_Enzymes"/>
</dbReference>
<proteinExistence type="predicted"/>
<comment type="catalytic activity">
    <reaction evidence="6">
        <text>P(1),P(4)-bis(5'-adenosyl) tetraphosphate + H2O = 2 ADP + 2 H(+)</text>
        <dbReference type="Rhea" id="RHEA:24252"/>
        <dbReference type="ChEBI" id="CHEBI:15377"/>
        <dbReference type="ChEBI" id="CHEBI:15378"/>
        <dbReference type="ChEBI" id="CHEBI:58141"/>
        <dbReference type="ChEBI" id="CHEBI:456216"/>
        <dbReference type="EC" id="3.6.1.41"/>
    </reaction>
</comment>
<dbReference type="CDD" id="cd00077">
    <property type="entry name" value="HDc"/>
    <property type="match status" value="1"/>
</dbReference>
<comment type="caution">
    <text evidence="8">The sequence shown here is derived from an EMBL/GenBank/DDBJ whole genome shotgun (WGS) entry which is preliminary data.</text>
</comment>
<dbReference type="OrthoDB" id="9782134at2"/>
<dbReference type="Proteomes" id="UP000318521">
    <property type="component" value="Unassembled WGS sequence"/>
</dbReference>
<dbReference type="InterPro" id="IPR006674">
    <property type="entry name" value="HD_domain"/>
</dbReference>
<keyword evidence="2" id="KW-0479">Metal-binding</keyword>
<keyword evidence="3" id="KW-0547">Nucleotide-binding</keyword>
<dbReference type="EMBL" id="VLXZ01000005">
    <property type="protein sequence ID" value="TSB46791.1"/>
    <property type="molecule type" value="Genomic_DNA"/>
</dbReference>
<keyword evidence="9" id="KW-1185">Reference proteome</keyword>
<feature type="domain" description="HD" evidence="7">
    <location>
        <begin position="18"/>
        <end position="132"/>
    </location>
</feature>
<dbReference type="Pfam" id="PF01966">
    <property type="entry name" value="HD"/>
    <property type="match status" value="1"/>
</dbReference>
<evidence type="ECO:0000256" key="4">
    <source>
        <dbReference type="ARBA" id="ARBA00022801"/>
    </source>
</evidence>
<dbReference type="AlphaFoldDB" id="A0A553ZZC4"/>
<evidence type="ECO:0000259" key="7">
    <source>
        <dbReference type="PROSITE" id="PS51831"/>
    </source>
</evidence>
<evidence type="ECO:0000256" key="2">
    <source>
        <dbReference type="ARBA" id="ARBA00022723"/>
    </source>
</evidence>
<evidence type="ECO:0000256" key="5">
    <source>
        <dbReference type="ARBA" id="ARBA00023004"/>
    </source>
</evidence>
<keyword evidence="5" id="KW-0408">Iron</keyword>
<sequence length="190" mass="21964">MEQSQALKLVKPHLTEGRYRHTVGVMETAMILAERFGEDSKKAETAAIFHDYAKYRNKDEMRDLVKNKLSRKDILDYGSELLHAPCGAYYVEHEIGITDQNVLNAITYHTTGRPEMSGLEKIIFLADYIEPNRTFPGVDEVRELATRNMDEAIILMLQQTIAFLVKRRQLLYPLTLETFNESIRKQRGEN</sequence>
<evidence type="ECO:0000256" key="3">
    <source>
        <dbReference type="ARBA" id="ARBA00022741"/>
    </source>
</evidence>